<evidence type="ECO:0000259" key="2">
    <source>
        <dbReference type="Pfam" id="PF02719"/>
    </source>
</evidence>
<feature type="non-terminal residue" evidence="3">
    <location>
        <position position="1"/>
    </location>
</feature>
<dbReference type="AlphaFoldDB" id="X0VA24"/>
<accession>X0VA24</accession>
<dbReference type="InterPro" id="IPR051203">
    <property type="entry name" value="Polysaccharide_Synthase-Rel"/>
</dbReference>
<organism evidence="3">
    <name type="scientific">marine sediment metagenome</name>
    <dbReference type="NCBI Taxonomy" id="412755"/>
    <lineage>
        <taxon>unclassified sequences</taxon>
        <taxon>metagenomes</taxon>
        <taxon>ecological metagenomes</taxon>
    </lineage>
</organism>
<dbReference type="Pfam" id="PF13727">
    <property type="entry name" value="CoA_binding_3"/>
    <property type="match status" value="1"/>
</dbReference>
<comment type="similarity">
    <text evidence="1">Belongs to the polysaccharide synthase family.</text>
</comment>
<dbReference type="EMBL" id="BARS01029856">
    <property type="protein sequence ID" value="GAG09358.1"/>
    <property type="molecule type" value="Genomic_DNA"/>
</dbReference>
<feature type="domain" description="Polysaccharide biosynthesis protein CapD-like" evidence="2">
    <location>
        <begin position="150"/>
        <end position="262"/>
    </location>
</feature>
<gene>
    <name evidence="3" type="ORF">S01H1_46617</name>
</gene>
<feature type="non-terminal residue" evidence="3">
    <location>
        <position position="263"/>
    </location>
</feature>
<dbReference type="PANTHER" id="PTHR43318">
    <property type="entry name" value="UDP-N-ACETYLGLUCOSAMINE 4,6-DEHYDRATASE"/>
    <property type="match status" value="1"/>
</dbReference>
<protein>
    <recommendedName>
        <fullName evidence="2">Polysaccharide biosynthesis protein CapD-like domain-containing protein</fullName>
    </recommendedName>
</protein>
<comment type="caution">
    <text evidence="3">The sequence shown here is derived from an EMBL/GenBank/DDBJ whole genome shotgun (WGS) entry which is preliminary data.</text>
</comment>
<evidence type="ECO:0000256" key="1">
    <source>
        <dbReference type="ARBA" id="ARBA00007430"/>
    </source>
</evidence>
<dbReference type="InterPro" id="IPR003869">
    <property type="entry name" value="Polysac_CapD-like"/>
</dbReference>
<proteinExistence type="inferred from homology"/>
<dbReference type="InterPro" id="IPR036291">
    <property type="entry name" value="NAD(P)-bd_dom_sf"/>
</dbReference>
<dbReference type="Pfam" id="PF02719">
    <property type="entry name" value="Polysacc_synt_2"/>
    <property type="match status" value="1"/>
</dbReference>
<dbReference type="PANTHER" id="PTHR43318:SF1">
    <property type="entry name" value="POLYSACCHARIDE BIOSYNTHESIS PROTEIN EPSC-RELATED"/>
    <property type="match status" value="1"/>
</dbReference>
<dbReference type="SUPFAM" id="SSF51735">
    <property type="entry name" value="NAD(P)-binding Rossmann-fold domains"/>
    <property type="match status" value="2"/>
</dbReference>
<sequence length="263" mass="29530">KSGFKRGGERILIIGAGDAGEVISRELIRRCDLGTLIGFIDDDKEKIGKRIHNITVFGSVKEINDVLEKEQINTVIIAIPTASGKQIKRIVENIKNKKVKIKILPGLYELVDGKVSVSRVREVRIEDLLGREPVDLNLEEISEYLKDKRVMVTGGGGSIGGELARQICRFEPKSLVLLDHSENGLFHINLELEGKWAGVEMEIVPVVADIRNRDKMNKIFKKYMPEVVFHAAAHKHVPMMEYHPDEAVMNNIIGTKNVAEFCR</sequence>
<name>X0VA24_9ZZZZ</name>
<evidence type="ECO:0000313" key="3">
    <source>
        <dbReference type="EMBL" id="GAG09358.1"/>
    </source>
</evidence>
<reference evidence="3" key="1">
    <citation type="journal article" date="2014" name="Front. Microbiol.">
        <title>High frequency of phylogenetically diverse reductive dehalogenase-homologous genes in deep subseafloor sedimentary metagenomes.</title>
        <authorList>
            <person name="Kawai M."/>
            <person name="Futagami T."/>
            <person name="Toyoda A."/>
            <person name="Takaki Y."/>
            <person name="Nishi S."/>
            <person name="Hori S."/>
            <person name="Arai W."/>
            <person name="Tsubouchi T."/>
            <person name="Morono Y."/>
            <person name="Uchiyama I."/>
            <person name="Ito T."/>
            <person name="Fujiyama A."/>
            <person name="Inagaki F."/>
            <person name="Takami H."/>
        </authorList>
    </citation>
    <scope>NUCLEOTIDE SEQUENCE</scope>
    <source>
        <strain evidence="3">Expedition CK06-06</strain>
    </source>
</reference>
<dbReference type="Gene3D" id="3.40.50.720">
    <property type="entry name" value="NAD(P)-binding Rossmann-like Domain"/>
    <property type="match status" value="2"/>
</dbReference>